<evidence type="ECO:0000313" key="1">
    <source>
        <dbReference type="EMBL" id="ACF11438.1"/>
    </source>
</evidence>
<protein>
    <recommendedName>
        <fullName evidence="3">DUF2442 domain-containing protein</fullName>
    </recommendedName>
</protein>
<name>B3QND5_CHLP8</name>
<dbReference type="eggNOG" id="ENOG5032YT2">
    <property type="taxonomic scope" value="Bacteria"/>
</dbReference>
<dbReference type="RefSeq" id="WP_012502271.1">
    <property type="nucleotide sequence ID" value="NC_011027.1"/>
</dbReference>
<accession>B3QND5</accession>
<gene>
    <name evidence="1" type="ordered locus">Cpar_1030</name>
</gene>
<proteinExistence type="predicted"/>
<sequence length="121" mass="14230">MVVEIEYPFAQDVRVSEDPLIVELSDGHTIFVSLGWLPRLENRCLEERANWRLIGKGHGIHWPDMDRRHQRGRASGREAVQRKVRRRLKSGFRGEFLVRLSRPIWDARHNSVLRKNNLAVI</sequence>
<dbReference type="EMBL" id="CP001099">
    <property type="protein sequence ID" value="ACF11438.1"/>
    <property type="molecule type" value="Genomic_DNA"/>
</dbReference>
<organism evidence="1 2">
    <name type="scientific">Chlorobaculum parvum (strain DSM 263 / NCIMB 8327)</name>
    <name type="common">Chlorobium vibrioforme subsp. thiosulfatophilum</name>
    <dbReference type="NCBI Taxonomy" id="517417"/>
    <lineage>
        <taxon>Bacteria</taxon>
        <taxon>Pseudomonadati</taxon>
        <taxon>Chlorobiota</taxon>
        <taxon>Chlorobiia</taxon>
        <taxon>Chlorobiales</taxon>
        <taxon>Chlorobiaceae</taxon>
        <taxon>Chlorobaculum</taxon>
    </lineage>
</organism>
<dbReference type="HOGENOM" id="CLU_2033912_0_0_10"/>
<dbReference type="InterPro" id="IPR018841">
    <property type="entry name" value="DUF2442"/>
</dbReference>
<dbReference type="KEGG" id="cpc:Cpar_1030"/>
<dbReference type="STRING" id="517417.Cpar_1030"/>
<dbReference type="Pfam" id="PF10387">
    <property type="entry name" value="DUF2442"/>
    <property type="match status" value="1"/>
</dbReference>
<keyword evidence="2" id="KW-1185">Reference proteome</keyword>
<dbReference type="AlphaFoldDB" id="B3QND5"/>
<dbReference type="Proteomes" id="UP000008811">
    <property type="component" value="Chromosome"/>
</dbReference>
<evidence type="ECO:0008006" key="3">
    <source>
        <dbReference type="Google" id="ProtNLM"/>
    </source>
</evidence>
<evidence type="ECO:0000313" key="2">
    <source>
        <dbReference type="Proteomes" id="UP000008811"/>
    </source>
</evidence>
<dbReference type="Gene3D" id="3.30.2020.40">
    <property type="entry name" value="Uncharacterised protein PF10387, DUF2442"/>
    <property type="match status" value="1"/>
</dbReference>
<reference evidence="1" key="1">
    <citation type="submission" date="2008-06" db="EMBL/GenBank/DDBJ databases">
        <title>Complete sequence of Chlorobaculum parvum NCIB 8327.</title>
        <authorList>
            <consortium name="US DOE Joint Genome Institute"/>
            <person name="Lucas S."/>
            <person name="Copeland A."/>
            <person name="Lapidus A."/>
            <person name="Glavina del Rio T."/>
            <person name="Dalin E."/>
            <person name="Tice H."/>
            <person name="Bruce D."/>
            <person name="Goodwin L."/>
            <person name="Pitluck S."/>
            <person name="Schmutz J."/>
            <person name="Larimer F."/>
            <person name="Land M."/>
            <person name="Hauser L."/>
            <person name="Kyrpides N."/>
            <person name="Mikhailova N."/>
            <person name="Zhao F."/>
            <person name="Li T."/>
            <person name="Liu Z."/>
            <person name="Overmann J."/>
            <person name="Bryant D.A."/>
            <person name="Richardson P."/>
        </authorList>
    </citation>
    <scope>NUCLEOTIDE SEQUENCE [LARGE SCALE GENOMIC DNA]</scope>
    <source>
        <strain evidence="1">NCIB 8327</strain>
    </source>
</reference>